<dbReference type="InterPro" id="IPR011990">
    <property type="entry name" value="TPR-like_helical_dom_sf"/>
</dbReference>
<protein>
    <recommendedName>
        <fullName evidence="7">Pentacotripeptide-repeat region of PRORP domain-containing protein</fullName>
    </recommendedName>
</protein>
<dbReference type="FunFam" id="1.25.40.10:FF:001578">
    <property type="entry name" value="Uncharacterized protein"/>
    <property type="match status" value="1"/>
</dbReference>
<dbReference type="GO" id="GO:0005739">
    <property type="term" value="C:mitochondrion"/>
    <property type="evidence" value="ECO:0007669"/>
    <property type="project" value="TreeGrafter"/>
</dbReference>
<comment type="similarity">
    <text evidence="1">Belongs to the PPR family. P subfamily.</text>
</comment>
<keyword evidence="2" id="KW-0677">Repeat</keyword>
<dbReference type="PROSITE" id="PS51375">
    <property type="entry name" value="PPR"/>
    <property type="match status" value="1"/>
</dbReference>
<dbReference type="GO" id="GO:0003729">
    <property type="term" value="F:mRNA binding"/>
    <property type="evidence" value="ECO:0007669"/>
    <property type="project" value="UniProtKB-ARBA"/>
</dbReference>
<name>A0A0E0EIA9_9ORYZ</name>
<evidence type="ECO:0000256" key="1">
    <source>
        <dbReference type="ARBA" id="ARBA00007626"/>
    </source>
</evidence>
<sequence>MLRALLRRRRPPIPSAAVAVAVATFFASSGGARIALPPPPRPATDEAEREGSLAQRVERSASVCAAIRGWMGDGRAVHRGHVFHAINRLRRRRLHRAALQVMEWIMRERPYKLSELDYSYLLEFTAKVHGISEAESLFLRIPQEYQNELLYNNLTYVEAIESSMTGTNWSTLEILLILYGYHGKAKELKMTWDLMQGLPHIRSKSFILAIEAFGKVGSIDQAEEIWGKFKSTRKPKLTEQFNSILSVYCRHGLVDKASAVFKEMRANGCQPNAITYRHLTLGCLKAGIVKEALKTMDIAKKEVVTKKVKSSTPWLETTHMILESFADNGDLVNAKRVFDELNESKYCRNSFVYNTLLKAHVKAKVYEPDLLRAMILRGAMPDAETYSLLGLIEQFKT</sequence>
<evidence type="ECO:0008006" key="7">
    <source>
        <dbReference type="Google" id="ProtNLM"/>
    </source>
</evidence>
<reference evidence="5" key="2">
    <citation type="submission" date="2018-05" db="EMBL/GenBank/DDBJ databases">
        <title>OmerRS3 (Oryza meridionalis Reference Sequence Version 3).</title>
        <authorList>
            <person name="Zhang J."/>
            <person name="Kudrna D."/>
            <person name="Lee S."/>
            <person name="Talag J."/>
            <person name="Welchert J."/>
            <person name="Wing R.A."/>
        </authorList>
    </citation>
    <scope>NUCLEOTIDE SEQUENCE [LARGE SCALE GENOMIC DNA]</scope>
    <source>
        <strain evidence="5">cv. OR44</strain>
    </source>
</reference>
<evidence type="ECO:0000256" key="4">
    <source>
        <dbReference type="PROSITE-ProRule" id="PRU00708"/>
    </source>
</evidence>
<dbReference type="Proteomes" id="UP000008021">
    <property type="component" value="Chromosome 8"/>
</dbReference>
<evidence type="ECO:0000256" key="3">
    <source>
        <dbReference type="ARBA" id="ARBA00022946"/>
    </source>
</evidence>
<feature type="repeat" description="PPR" evidence="4">
    <location>
        <begin position="237"/>
        <end position="271"/>
    </location>
</feature>
<dbReference type="FunFam" id="1.25.40.10:FF:000799">
    <property type="entry name" value="Pentatricopeptide repeat-containing protein At1g07590, mitochondrial"/>
    <property type="match status" value="1"/>
</dbReference>
<dbReference type="Pfam" id="PF13041">
    <property type="entry name" value="PPR_2"/>
    <property type="match status" value="1"/>
</dbReference>
<dbReference type="EnsemblPlants" id="OMERI08G03950.1">
    <property type="protein sequence ID" value="OMERI08G03950.1"/>
    <property type="gene ID" value="OMERI08G03950"/>
</dbReference>
<dbReference type="AlphaFoldDB" id="A0A0E0EIA9"/>
<dbReference type="Gramene" id="OMERI08G03950.1">
    <property type="protein sequence ID" value="OMERI08G03950.1"/>
    <property type="gene ID" value="OMERI08G03950"/>
</dbReference>
<organism evidence="5">
    <name type="scientific">Oryza meridionalis</name>
    <dbReference type="NCBI Taxonomy" id="40149"/>
    <lineage>
        <taxon>Eukaryota</taxon>
        <taxon>Viridiplantae</taxon>
        <taxon>Streptophyta</taxon>
        <taxon>Embryophyta</taxon>
        <taxon>Tracheophyta</taxon>
        <taxon>Spermatophyta</taxon>
        <taxon>Magnoliopsida</taxon>
        <taxon>Liliopsida</taxon>
        <taxon>Poales</taxon>
        <taxon>Poaceae</taxon>
        <taxon>BOP clade</taxon>
        <taxon>Oryzoideae</taxon>
        <taxon>Oryzeae</taxon>
        <taxon>Oryzinae</taxon>
        <taxon>Oryza</taxon>
    </lineage>
</organism>
<keyword evidence="3" id="KW-0809">Transit peptide</keyword>
<accession>A0A0E0EIA9</accession>
<dbReference type="InterPro" id="IPR002885">
    <property type="entry name" value="PPR_rpt"/>
</dbReference>
<dbReference type="NCBIfam" id="TIGR00756">
    <property type="entry name" value="PPR"/>
    <property type="match status" value="1"/>
</dbReference>
<evidence type="ECO:0000313" key="5">
    <source>
        <dbReference type="EnsemblPlants" id="OMERI08G03950.1"/>
    </source>
</evidence>
<dbReference type="PANTHER" id="PTHR45717">
    <property type="entry name" value="OS12G0527900 PROTEIN"/>
    <property type="match status" value="1"/>
</dbReference>
<reference evidence="5" key="1">
    <citation type="submission" date="2015-04" db="UniProtKB">
        <authorList>
            <consortium name="EnsemblPlants"/>
        </authorList>
    </citation>
    <scope>IDENTIFICATION</scope>
</reference>
<dbReference type="PANTHER" id="PTHR45717:SF11">
    <property type="entry name" value="PENTACOTRIPEPTIDE-REPEAT REGION OF PRORP DOMAIN-CONTAINING PROTEIN"/>
    <property type="match status" value="1"/>
</dbReference>
<dbReference type="Gene3D" id="1.25.40.10">
    <property type="entry name" value="Tetratricopeptide repeat domain"/>
    <property type="match status" value="3"/>
</dbReference>
<keyword evidence="6" id="KW-1185">Reference proteome</keyword>
<evidence type="ECO:0000313" key="6">
    <source>
        <dbReference type="Proteomes" id="UP000008021"/>
    </source>
</evidence>
<evidence type="ECO:0000256" key="2">
    <source>
        <dbReference type="ARBA" id="ARBA00022737"/>
    </source>
</evidence>
<proteinExistence type="inferred from homology"/>